<feature type="coiled-coil region" evidence="13">
    <location>
        <begin position="371"/>
        <end position="706"/>
    </location>
</feature>
<evidence type="ECO:0000259" key="15">
    <source>
        <dbReference type="PROSITE" id="PS50245"/>
    </source>
</evidence>
<feature type="compositionally biased region" description="Polar residues" evidence="14">
    <location>
        <begin position="171"/>
        <end position="190"/>
    </location>
</feature>
<feature type="region of interest" description="Disordered" evidence="14">
    <location>
        <begin position="84"/>
        <end position="343"/>
    </location>
</feature>
<dbReference type="EMBL" id="LUGH01000671">
    <property type="protein sequence ID" value="OBZ83391.1"/>
    <property type="molecule type" value="Genomic_DNA"/>
</dbReference>
<feature type="coiled-coil region" evidence="13">
    <location>
        <begin position="960"/>
        <end position="987"/>
    </location>
</feature>
<evidence type="ECO:0000256" key="8">
    <source>
        <dbReference type="ARBA" id="ARBA00022776"/>
    </source>
</evidence>
<keyword evidence="6" id="KW-0132">Cell division</keyword>
<dbReference type="SMART" id="SM01052">
    <property type="entry name" value="CAP_GLY"/>
    <property type="match status" value="1"/>
</dbReference>
<keyword evidence="9" id="KW-0243">Dynein</keyword>
<feature type="compositionally biased region" description="Basic and acidic residues" evidence="14">
    <location>
        <begin position="266"/>
        <end position="279"/>
    </location>
</feature>
<evidence type="ECO:0000256" key="9">
    <source>
        <dbReference type="ARBA" id="ARBA00023017"/>
    </source>
</evidence>
<organism evidence="16 17">
    <name type="scientific">Choanephora cucurbitarum</name>
    <dbReference type="NCBI Taxonomy" id="101091"/>
    <lineage>
        <taxon>Eukaryota</taxon>
        <taxon>Fungi</taxon>
        <taxon>Fungi incertae sedis</taxon>
        <taxon>Mucoromycota</taxon>
        <taxon>Mucoromycotina</taxon>
        <taxon>Mucoromycetes</taxon>
        <taxon>Mucorales</taxon>
        <taxon>Mucorineae</taxon>
        <taxon>Choanephoraceae</taxon>
        <taxon>Choanephoroideae</taxon>
        <taxon>Choanephora</taxon>
    </lineage>
</organism>
<dbReference type="GO" id="GO:0005816">
    <property type="term" value="C:spindle pole body"/>
    <property type="evidence" value="ECO:0007669"/>
    <property type="project" value="TreeGrafter"/>
</dbReference>
<evidence type="ECO:0000256" key="10">
    <source>
        <dbReference type="ARBA" id="ARBA00023054"/>
    </source>
</evidence>
<evidence type="ECO:0000256" key="14">
    <source>
        <dbReference type="SAM" id="MobiDB-lite"/>
    </source>
</evidence>
<feature type="coiled-coil region" evidence="13">
    <location>
        <begin position="1099"/>
        <end position="1206"/>
    </location>
</feature>
<dbReference type="GO" id="GO:0005874">
    <property type="term" value="C:microtubule"/>
    <property type="evidence" value="ECO:0007669"/>
    <property type="project" value="UniProtKB-KW"/>
</dbReference>
<comment type="similarity">
    <text evidence="4">Belongs to the dynactin 150 kDa subunit family.</text>
</comment>
<keyword evidence="12" id="KW-0131">Cell cycle</keyword>
<comment type="subcellular location">
    <subcellularLocation>
        <location evidence="3">Cytoplasm</location>
        <location evidence="3">Cell cortex</location>
    </subcellularLocation>
    <subcellularLocation>
        <location evidence="1">Cytoplasm</location>
        <location evidence="1">Cytoskeleton</location>
        <location evidence="1">Microtubule organizing center</location>
        <location evidence="1">Centrosome</location>
        <location evidence="1">Centriole</location>
    </subcellularLocation>
    <subcellularLocation>
        <location evidence="2">Cytoplasm</location>
        <location evidence="2">Cytoskeleton</location>
        <location evidence="2">Spindle</location>
    </subcellularLocation>
</comment>
<evidence type="ECO:0000256" key="5">
    <source>
        <dbReference type="ARBA" id="ARBA00022490"/>
    </source>
</evidence>
<evidence type="ECO:0000256" key="13">
    <source>
        <dbReference type="SAM" id="Coils"/>
    </source>
</evidence>
<keyword evidence="10 13" id="KW-0175">Coiled coil</keyword>
<dbReference type="OrthoDB" id="2130750at2759"/>
<dbReference type="PANTHER" id="PTHR18916">
    <property type="entry name" value="DYNACTIN 1-RELATED MICROTUBULE-BINDING"/>
    <property type="match status" value="1"/>
</dbReference>
<feature type="domain" description="CAP-Gly" evidence="15">
    <location>
        <begin position="33"/>
        <end position="75"/>
    </location>
</feature>
<comment type="caution">
    <text evidence="16">The sequence shown here is derived from an EMBL/GenBank/DDBJ whole genome shotgun (WGS) entry which is preliminary data.</text>
</comment>
<evidence type="ECO:0000256" key="12">
    <source>
        <dbReference type="ARBA" id="ARBA00023306"/>
    </source>
</evidence>
<dbReference type="GO" id="GO:0051301">
    <property type="term" value="P:cell division"/>
    <property type="evidence" value="ECO:0007669"/>
    <property type="project" value="UniProtKB-KW"/>
</dbReference>
<evidence type="ECO:0000256" key="11">
    <source>
        <dbReference type="ARBA" id="ARBA00023212"/>
    </source>
</evidence>
<feature type="compositionally biased region" description="Polar residues" evidence="14">
    <location>
        <begin position="243"/>
        <end position="254"/>
    </location>
</feature>
<keyword evidence="17" id="KW-1185">Reference proteome</keyword>
<evidence type="ECO:0000256" key="1">
    <source>
        <dbReference type="ARBA" id="ARBA00004114"/>
    </source>
</evidence>
<dbReference type="GO" id="GO:0000743">
    <property type="term" value="P:nuclear migration involved in conjugation with cellular fusion"/>
    <property type="evidence" value="ECO:0007669"/>
    <property type="project" value="TreeGrafter"/>
</dbReference>
<protein>
    <submittedName>
        <fullName evidence="16">Dynactin, isoform</fullName>
    </submittedName>
</protein>
<dbReference type="Pfam" id="PF12455">
    <property type="entry name" value="Dynactin"/>
    <property type="match status" value="1"/>
</dbReference>
<evidence type="ECO:0000256" key="7">
    <source>
        <dbReference type="ARBA" id="ARBA00022701"/>
    </source>
</evidence>
<keyword evidence="11" id="KW-0206">Cytoskeleton</keyword>
<dbReference type="GO" id="GO:0051286">
    <property type="term" value="C:cell tip"/>
    <property type="evidence" value="ECO:0007669"/>
    <property type="project" value="TreeGrafter"/>
</dbReference>
<dbReference type="GO" id="GO:0030286">
    <property type="term" value="C:dynein complex"/>
    <property type="evidence" value="ECO:0007669"/>
    <property type="project" value="UniProtKB-KW"/>
</dbReference>
<evidence type="ECO:0000256" key="4">
    <source>
        <dbReference type="ARBA" id="ARBA00011010"/>
    </source>
</evidence>
<dbReference type="GO" id="GO:0005814">
    <property type="term" value="C:centriole"/>
    <property type="evidence" value="ECO:0007669"/>
    <property type="project" value="UniProtKB-SubCell"/>
</dbReference>
<dbReference type="InterPro" id="IPR036859">
    <property type="entry name" value="CAP-Gly_dom_sf"/>
</dbReference>
<dbReference type="Proteomes" id="UP000093000">
    <property type="component" value="Unassembled WGS sequence"/>
</dbReference>
<keyword evidence="5" id="KW-0963">Cytoplasm</keyword>
<feature type="compositionally biased region" description="Polar residues" evidence="14">
    <location>
        <begin position="150"/>
        <end position="164"/>
    </location>
</feature>
<dbReference type="STRING" id="101091.A0A1C7N2X4"/>
<dbReference type="Gene3D" id="2.30.30.190">
    <property type="entry name" value="CAP Gly-rich-like domain"/>
    <property type="match status" value="1"/>
</dbReference>
<dbReference type="PROSITE" id="PS50245">
    <property type="entry name" value="CAP_GLY_2"/>
    <property type="match status" value="1"/>
</dbReference>
<feature type="compositionally biased region" description="Polar residues" evidence="14">
    <location>
        <begin position="285"/>
        <end position="309"/>
    </location>
</feature>
<dbReference type="SUPFAM" id="SSF74924">
    <property type="entry name" value="Cap-Gly domain"/>
    <property type="match status" value="1"/>
</dbReference>
<gene>
    <name evidence="16" type="primary">ro-3_0</name>
    <name evidence="16" type="ORF">A0J61_08563</name>
</gene>
<feature type="compositionally biased region" description="Polar residues" evidence="14">
    <location>
        <begin position="119"/>
        <end position="128"/>
    </location>
</feature>
<evidence type="ECO:0000256" key="3">
    <source>
        <dbReference type="ARBA" id="ARBA00004544"/>
    </source>
</evidence>
<dbReference type="InterPro" id="IPR000938">
    <property type="entry name" value="CAP-Gly_domain"/>
</dbReference>
<evidence type="ECO:0000256" key="6">
    <source>
        <dbReference type="ARBA" id="ARBA00022618"/>
    </source>
</evidence>
<accession>A0A1C7N2X4</accession>
<evidence type="ECO:0000256" key="2">
    <source>
        <dbReference type="ARBA" id="ARBA00004186"/>
    </source>
</evidence>
<feature type="compositionally biased region" description="Acidic residues" evidence="14">
    <location>
        <begin position="326"/>
        <end position="338"/>
    </location>
</feature>
<keyword evidence="7" id="KW-0493">Microtubule</keyword>
<reference evidence="16 17" key="1">
    <citation type="submission" date="2016-03" db="EMBL/GenBank/DDBJ databases">
        <title>Choanephora cucurbitarum.</title>
        <authorList>
            <person name="Min B."/>
            <person name="Park H."/>
            <person name="Park J.-H."/>
            <person name="Shin H.-D."/>
            <person name="Choi I.-G."/>
        </authorList>
    </citation>
    <scope>NUCLEOTIDE SEQUENCE [LARGE SCALE GENOMIC DNA]</scope>
    <source>
        <strain evidence="16 17">KUS-F28377</strain>
    </source>
</reference>
<proteinExistence type="inferred from homology"/>
<evidence type="ECO:0000313" key="17">
    <source>
        <dbReference type="Proteomes" id="UP000093000"/>
    </source>
</evidence>
<name>A0A1C7N2X4_9FUNG</name>
<dbReference type="GO" id="GO:0000132">
    <property type="term" value="P:establishment of mitotic spindle orientation"/>
    <property type="evidence" value="ECO:0007669"/>
    <property type="project" value="TreeGrafter"/>
</dbReference>
<dbReference type="PANTHER" id="PTHR18916:SF6">
    <property type="entry name" value="DYNACTIN SUBUNIT 1"/>
    <property type="match status" value="1"/>
</dbReference>
<feature type="compositionally biased region" description="Polar residues" evidence="14">
    <location>
        <begin position="215"/>
        <end position="234"/>
    </location>
</feature>
<dbReference type="Pfam" id="PF01302">
    <property type="entry name" value="CAP_GLY"/>
    <property type="match status" value="1"/>
</dbReference>
<dbReference type="InParanoid" id="A0A1C7N2X4"/>
<dbReference type="GO" id="GO:0005819">
    <property type="term" value="C:spindle"/>
    <property type="evidence" value="ECO:0007669"/>
    <property type="project" value="UniProtKB-SubCell"/>
</dbReference>
<dbReference type="InterPro" id="IPR022157">
    <property type="entry name" value="Dynactin"/>
</dbReference>
<keyword evidence="8" id="KW-0498">Mitosis</keyword>
<evidence type="ECO:0000313" key="16">
    <source>
        <dbReference type="EMBL" id="OBZ83391.1"/>
    </source>
</evidence>
<sequence>MSSVKRSSVIRDDFAIGSRVVVNDLLGTVRFFGNTSFQTGKWVGIELDEPQGKNSGIVQGKRYFECKPNHGVFVRPANVKINEDASAGSVSPSSAMRRKSVVSAPPMQRRKSIAPPSSPTVANPPQLQNRRKSTVIPSPPASINTRRKSVVSTAPLSPATNQTPIKRRPTSLLQSAPKNAPAVSSKSTVIPNARRKSIVPPKPTKTPITKRPRSDTQSLPPTPAPTIQSPSQPSVPDMAKSRTPITAPSTPENSNDVDEDIPESLMKLERDDLEIHNDDIDSYLDGSTETVSSPLSIGTETARETVSSNDQDDEQDIETAPSEFTLEPEDEEKEEQPDEGLYKPVAQPVYGSLASSRPVSKSDQTVPLKDYEELRFKLKILENKRHEDRERFREYEKVKEEAEQFLTLRNKLQDKIAELQKDVRDTKRELKEAVAEKETYEAKYAELLDSMEMLTLDKEVAEERAEDLQQEADMLKDRIEEISLDLDILKREADMINRPPELSSTDSEQRTPLEVIQLERHNERLKEALLRLRDATIENENELNSKIKLLEQDNYELEEFKIQYEKTMEKLIEAESLVDELRVQLDDTLGAEDLVDQLTERNLALTEKLDELSATVDDLEALRELADELEENHVETEKQLQAEIDHRDMLLREQLERLRANGETLLDYEATIQQFRELVALLQNDLEKFKQKEKEEESEKMTLSSQSQAMMSLNAQLQTTVMKAQAKAIDIELRKLEAMQANDRLAMIQPYLPEAFFKTENDSISCLLLFKRLEFKAALIVKHLDQNHPVSEKIMENVTENLVSICEIKQRAGWLSSLSTRFQTHIRNCDPATFATMSKVYHELIGVERRMNAIIELFRVDQINESHCLTELQRVISQVEHMAETYLKHQEKANSDQFFGLTKALDLNADRMIVIFTFVKQSLNNAIKIDGLSIAEGLGELDMNYSEPLGRLIAFAKNSKIIAKKLMRQLEDKLEEAMTLKSEHLHRFKMLYAISAKLCTFCFETCRDITAYIDTKRGSHEQIELAHIQKLIGDKSDQIFEIAESSMWESALRTLKTLINELETTFSQVERDDKLEKISSSVAPWIQRASDIKAEVVVNHELEHKLQQHSEEIIKLIKDVRLKDQALQESDVKISLLEKRMEMAKKEMEHIKTLEEDLEKSMNQEQLYAEAMENLQHEYEALEAKNIELKKEMSKREEKRQSLLRKATFDLAEVEGDSDVQEMAGGYYEMSGQLERLRASIRYLRAENAELKSIDFVRALDLQPISKSSTSKSQHQEQLTEIARETRALVKDLRSAGASPRIVQLETRESKNTSHLWQSMKKSPDYQYQTQQSVLYTLKQRSMQLRRKVDNIQKIENDSPPVYQKIPLQQSQQQVPLGKIKIPKAISTDAASLNNTLAKRCIDIRSFNEFKRLHTIFC</sequence>